<dbReference type="RefSeq" id="WP_129349138.1">
    <property type="nucleotide sequence ID" value="NZ_CP026538.1"/>
</dbReference>
<sequence length="184" mass="20346">MILGYARVSTSKQELESQIQRLKDTGADKIFSDVISGKRFDRPGLSEMMSFAREGDTLCVVRLDRLGRSMKELLEIMDRLKARQVEFRSLEEQLDTTTAAGFLIFHVFAALTDFERRLIAERTRDGLAVAMAKGHMPGRPKIETTKITQAQLLIAGGSSKASAARTVGISLSSLSRHLKSVASE</sequence>
<evidence type="ECO:0000313" key="10">
    <source>
        <dbReference type="Proteomes" id="UP000293296"/>
    </source>
</evidence>
<organism evidence="9 10">
    <name type="scientific">Solidesulfovibrio carbinolicus</name>
    <dbReference type="NCBI Taxonomy" id="296842"/>
    <lineage>
        <taxon>Bacteria</taxon>
        <taxon>Pseudomonadati</taxon>
        <taxon>Thermodesulfobacteriota</taxon>
        <taxon>Desulfovibrionia</taxon>
        <taxon>Desulfovibrionales</taxon>
        <taxon>Desulfovibrionaceae</taxon>
        <taxon>Solidesulfovibrio</taxon>
    </lineage>
</organism>
<accession>A0A4P6HJY3</accession>
<dbReference type="PANTHER" id="PTHR30461">
    <property type="entry name" value="DNA-INVERTASE FROM LAMBDOID PROPHAGE"/>
    <property type="match status" value="1"/>
</dbReference>
<evidence type="ECO:0000256" key="2">
    <source>
        <dbReference type="ARBA" id="ARBA00022908"/>
    </source>
</evidence>
<dbReference type="GO" id="GO:0000150">
    <property type="term" value="F:DNA strand exchange activity"/>
    <property type="evidence" value="ECO:0007669"/>
    <property type="project" value="UniProtKB-KW"/>
</dbReference>
<comment type="similarity">
    <text evidence="1">Belongs to the site-specific recombinase resolvase family.</text>
</comment>
<keyword evidence="5" id="KW-0233">DNA recombination</keyword>
<evidence type="ECO:0000256" key="4">
    <source>
        <dbReference type="ARBA" id="ARBA00023125"/>
    </source>
</evidence>
<reference evidence="9 10" key="1">
    <citation type="submission" date="2018-02" db="EMBL/GenBank/DDBJ databases">
        <title>Genome sequence of Desulfovibrio carbinolicus DSM 3852.</title>
        <authorList>
            <person name="Wilbanks E."/>
            <person name="Skennerton C.T."/>
            <person name="Orphan V.J."/>
        </authorList>
    </citation>
    <scope>NUCLEOTIDE SEQUENCE [LARGE SCALE GENOMIC DNA]</scope>
    <source>
        <strain evidence="9 10">DSM 3852</strain>
    </source>
</reference>
<keyword evidence="3" id="KW-0230">DNA invertase</keyword>
<keyword evidence="4" id="KW-0238">DNA-binding</keyword>
<dbReference type="InterPro" id="IPR036162">
    <property type="entry name" value="Resolvase-like_N_sf"/>
</dbReference>
<dbReference type="OrthoDB" id="9797501at2"/>
<dbReference type="Proteomes" id="UP000293296">
    <property type="component" value="Chromosome"/>
</dbReference>
<dbReference type="InterPro" id="IPR006118">
    <property type="entry name" value="Recombinase_CS"/>
</dbReference>
<dbReference type="CDD" id="cd03768">
    <property type="entry name" value="SR_ResInv"/>
    <property type="match status" value="1"/>
</dbReference>
<dbReference type="Pfam" id="PF00239">
    <property type="entry name" value="Resolvase"/>
    <property type="match status" value="1"/>
</dbReference>
<dbReference type="EMBL" id="CP026538">
    <property type="protein sequence ID" value="QAZ66140.1"/>
    <property type="molecule type" value="Genomic_DNA"/>
</dbReference>
<dbReference type="SMART" id="SM00857">
    <property type="entry name" value="Resolvase"/>
    <property type="match status" value="1"/>
</dbReference>
<gene>
    <name evidence="9" type="ORF">C3Y92_02330</name>
</gene>
<dbReference type="PANTHER" id="PTHR30461:SF2">
    <property type="entry name" value="SERINE RECOMBINASE PINE-RELATED"/>
    <property type="match status" value="1"/>
</dbReference>
<dbReference type="GO" id="GO:0003677">
    <property type="term" value="F:DNA binding"/>
    <property type="evidence" value="ECO:0007669"/>
    <property type="project" value="UniProtKB-KW"/>
</dbReference>
<keyword evidence="10" id="KW-1185">Reference proteome</keyword>
<dbReference type="PROSITE" id="PS00397">
    <property type="entry name" value="RECOMBINASES_1"/>
    <property type="match status" value="1"/>
</dbReference>
<dbReference type="FunFam" id="3.40.50.1390:FF:000001">
    <property type="entry name" value="DNA recombinase"/>
    <property type="match status" value="1"/>
</dbReference>
<feature type="active site" description="O-(5'-phospho-DNA)-serine intermediate" evidence="6 7">
    <location>
        <position position="9"/>
    </location>
</feature>
<evidence type="ECO:0000256" key="1">
    <source>
        <dbReference type="ARBA" id="ARBA00009913"/>
    </source>
</evidence>
<dbReference type="Gene3D" id="3.40.50.1390">
    <property type="entry name" value="Resolvase, N-terminal catalytic domain"/>
    <property type="match status" value="1"/>
</dbReference>
<dbReference type="InterPro" id="IPR050639">
    <property type="entry name" value="SSR_resolvase"/>
</dbReference>
<keyword evidence="2" id="KW-0229">DNA integration</keyword>
<name>A0A4P6HJY3_9BACT</name>
<proteinExistence type="inferred from homology"/>
<feature type="domain" description="Resolvase/invertase-type recombinase catalytic" evidence="8">
    <location>
        <begin position="1"/>
        <end position="134"/>
    </location>
</feature>
<dbReference type="SUPFAM" id="SSF53041">
    <property type="entry name" value="Resolvase-like"/>
    <property type="match status" value="1"/>
</dbReference>
<evidence type="ECO:0000256" key="3">
    <source>
        <dbReference type="ARBA" id="ARBA00023100"/>
    </source>
</evidence>
<protein>
    <submittedName>
        <fullName evidence="9">Invertase</fullName>
    </submittedName>
</protein>
<dbReference type="AlphaFoldDB" id="A0A4P6HJY3"/>
<dbReference type="InterPro" id="IPR006119">
    <property type="entry name" value="Resolv_N"/>
</dbReference>
<evidence type="ECO:0000256" key="7">
    <source>
        <dbReference type="PROSITE-ProRule" id="PRU10137"/>
    </source>
</evidence>
<evidence type="ECO:0000256" key="5">
    <source>
        <dbReference type="ARBA" id="ARBA00023172"/>
    </source>
</evidence>
<dbReference type="PROSITE" id="PS51736">
    <property type="entry name" value="RECOMBINASES_3"/>
    <property type="match status" value="1"/>
</dbReference>
<dbReference type="KEGG" id="dcb:C3Y92_02330"/>
<evidence type="ECO:0000256" key="6">
    <source>
        <dbReference type="PIRSR" id="PIRSR606118-50"/>
    </source>
</evidence>
<evidence type="ECO:0000259" key="8">
    <source>
        <dbReference type="PROSITE" id="PS51736"/>
    </source>
</evidence>
<dbReference type="GO" id="GO:0015074">
    <property type="term" value="P:DNA integration"/>
    <property type="evidence" value="ECO:0007669"/>
    <property type="project" value="UniProtKB-KW"/>
</dbReference>
<evidence type="ECO:0000313" key="9">
    <source>
        <dbReference type="EMBL" id="QAZ66140.1"/>
    </source>
</evidence>